<dbReference type="EMBL" id="JBBPBN010000069">
    <property type="protein sequence ID" value="KAK8985535.1"/>
    <property type="molecule type" value="Genomic_DNA"/>
</dbReference>
<dbReference type="SUPFAM" id="SSF51197">
    <property type="entry name" value="Clavaminate synthase-like"/>
    <property type="match status" value="1"/>
</dbReference>
<proteinExistence type="inferred from homology"/>
<dbReference type="InterPro" id="IPR026992">
    <property type="entry name" value="DIOX_N"/>
</dbReference>
<dbReference type="PANTHER" id="PTHR47991">
    <property type="entry name" value="OXOGLUTARATE/IRON-DEPENDENT DIOXYGENASE"/>
    <property type="match status" value="1"/>
</dbReference>
<keyword evidence="2 4" id="KW-0479">Metal-binding</keyword>
<organism evidence="6 7">
    <name type="scientific">Hibiscus sabdariffa</name>
    <name type="common">roselle</name>
    <dbReference type="NCBI Taxonomy" id="183260"/>
    <lineage>
        <taxon>Eukaryota</taxon>
        <taxon>Viridiplantae</taxon>
        <taxon>Streptophyta</taxon>
        <taxon>Embryophyta</taxon>
        <taxon>Tracheophyta</taxon>
        <taxon>Spermatophyta</taxon>
        <taxon>Magnoliopsida</taxon>
        <taxon>eudicotyledons</taxon>
        <taxon>Gunneridae</taxon>
        <taxon>Pentapetalae</taxon>
        <taxon>rosids</taxon>
        <taxon>malvids</taxon>
        <taxon>Malvales</taxon>
        <taxon>Malvaceae</taxon>
        <taxon>Malvoideae</taxon>
        <taxon>Hibiscus</taxon>
    </lineage>
</organism>
<dbReference type="PROSITE" id="PS51471">
    <property type="entry name" value="FE2OG_OXY"/>
    <property type="match status" value="1"/>
</dbReference>
<evidence type="ECO:0000256" key="4">
    <source>
        <dbReference type="RuleBase" id="RU003682"/>
    </source>
</evidence>
<name>A0ABR2PAR6_9ROSI</name>
<evidence type="ECO:0000256" key="3">
    <source>
        <dbReference type="ARBA" id="ARBA00023004"/>
    </source>
</evidence>
<evidence type="ECO:0000256" key="1">
    <source>
        <dbReference type="ARBA" id="ARBA00008056"/>
    </source>
</evidence>
<protein>
    <recommendedName>
        <fullName evidence="5">Fe2OG dioxygenase domain-containing protein</fullName>
    </recommendedName>
</protein>
<gene>
    <name evidence="6" type="ORF">V6N11_068789</name>
</gene>
<keyword evidence="7" id="KW-1185">Reference proteome</keyword>
<feature type="domain" description="Fe2OG dioxygenase" evidence="5">
    <location>
        <begin position="205"/>
        <end position="305"/>
    </location>
</feature>
<dbReference type="Pfam" id="PF03171">
    <property type="entry name" value="2OG-FeII_Oxy"/>
    <property type="match status" value="1"/>
</dbReference>
<reference evidence="6 7" key="1">
    <citation type="journal article" date="2024" name="G3 (Bethesda)">
        <title>Genome assembly of Hibiscus sabdariffa L. provides insights into metabolisms of medicinal natural products.</title>
        <authorList>
            <person name="Kim T."/>
        </authorList>
    </citation>
    <scope>NUCLEOTIDE SEQUENCE [LARGE SCALE GENOMIC DNA]</scope>
    <source>
        <strain evidence="6">TK-2024</strain>
        <tissue evidence="6">Old leaves</tissue>
    </source>
</reference>
<dbReference type="Pfam" id="PF14226">
    <property type="entry name" value="DIOX_N"/>
    <property type="match status" value="1"/>
</dbReference>
<comment type="caution">
    <text evidence="6">The sequence shown here is derived from an EMBL/GenBank/DDBJ whole genome shotgun (WGS) entry which is preliminary data.</text>
</comment>
<evidence type="ECO:0000259" key="5">
    <source>
        <dbReference type="PROSITE" id="PS51471"/>
    </source>
</evidence>
<keyword evidence="4" id="KW-0560">Oxidoreductase</keyword>
<dbReference type="InterPro" id="IPR044861">
    <property type="entry name" value="IPNS-like_FE2OG_OXY"/>
</dbReference>
<evidence type="ECO:0000313" key="7">
    <source>
        <dbReference type="Proteomes" id="UP001396334"/>
    </source>
</evidence>
<dbReference type="Gene3D" id="2.60.120.330">
    <property type="entry name" value="B-lactam Antibiotic, Isopenicillin N Synthase, Chain"/>
    <property type="match status" value="1"/>
</dbReference>
<sequence>MGSKVTNVGSSLLVPSVQELAKQPLSTIPSRYLRPEIERDAVPVGGPTLEIPVIDMQRLVSEESMGPEIDKLDFACKEWGFFQLVNHGVSLPLLDKIKTQIWDFFNLPMEEKNKFWQHPGQVEGFGQSFVLSEDQKLDWADLFYMITLPLHLRKPHLFPRLPLPLRDTMELYSSELNKLYLAILEKMAEALNMKTEEMEEFIGEGRQAMRVNYYPPCHLPEKVIGLTSHSDASVITILLQLNEVEGLQIKKDGKWISVKPLPNAFIVNIGDIFEVITNGRYHSIEHRATVNSESERLSFATFCSLRIDGEIGPAPSLISKQTPAIFRTVKVEEYYKGLFARKLQGKSYLDFMRIKHD</sequence>
<dbReference type="Proteomes" id="UP001396334">
    <property type="component" value="Unassembled WGS sequence"/>
</dbReference>
<dbReference type="InterPro" id="IPR005123">
    <property type="entry name" value="Oxoglu/Fe-dep_dioxygenase_dom"/>
</dbReference>
<evidence type="ECO:0000256" key="2">
    <source>
        <dbReference type="ARBA" id="ARBA00022723"/>
    </source>
</evidence>
<comment type="similarity">
    <text evidence="1 4">Belongs to the iron/ascorbate-dependent oxidoreductase family.</text>
</comment>
<evidence type="ECO:0000313" key="6">
    <source>
        <dbReference type="EMBL" id="KAK8985535.1"/>
    </source>
</evidence>
<dbReference type="InterPro" id="IPR050295">
    <property type="entry name" value="Plant_2OG-oxidoreductases"/>
</dbReference>
<keyword evidence="3 4" id="KW-0408">Iron</keyword>
<dbReference type="InterPro" id="IPR027443">
    <property type="entry name" value="IPNS-like_sf"/>
</dbReference>
<accession>A0ABR2PAR6</accession>